<evidence type="ECO:0000313" key="1">
    <source>
        <dbReference type="EMBL" id="JAD19268.1"/>
    </source>
</evidence>
<dbReference type="AlphaFoldDB" id="A0A0A8Y274"/>
<accession>A0A0A8Y274</accession>
<organism evidence="1">
    <name type="scientific">Arundo donax</name>
    <name type="common">Giant reed</name>
    <name type="synonym">Donax arundinaceus</name>
    <dbReference type="NCBI Taxonomy" id="35708"/>
    <lineage>
        <taxon>Eukaryota</taxon>
        <taxon>Viridiplantae</taxon>
        <taxon>Streptophyta</taxon>
        <taxon>Embryophyta</taxon>
        <taxon>Tracheophyta</taxon>
        <taxon>Spermatophyta</taxon>
        <taxon>Magnoliopsida</taxon>
        <taxon>Liliopsida</taxon>
        <taxon>Poales</taxon>
        <taxon>Poaceae</taxon>
        <taxon>PACMAD clade</taxon>
        <taxon>Arundinoideae</taxon>
        <taxon>Arundineae</taxon>
        <taxon>Arundo</taxon>
    </lineage>
</organism>
<reference evidence="1" key="1">
    <citation type="submission" date="2014-09" db="EMBL/GenBank/DDBJ databases">
        <authorList>
            <person name="Magalhaes I.L.F."/>
            <person name="Oliveira U."/>
            <person name="Santos F.R."/>
            <person name="Vidigal T.H.D.A."/>
            <person name="Brescovit A.D."/>
            <person name="Santos A.J."/>
        </authorList>
    </citation>
    <scope>NUCLEOTIDE SEQUENCE</scope>
    <source>
        <tissue evidence="1">Shoot tissue taken approximately 20 cm above the soil surface</tissue>
    </source>
</reference>
<proteinExistence type="predicted"/>
<name>A0A0A8Y274_ARUDO</name>
<dbReference type="EMBL" id="GBRH01278627">
    <property type="protein sequence ID" value="JAD19268.1"/>
    <property type="molecule type" value="Transcribed_RNA"/>
</dbReference>
<reference evidence="1" key="2">
    <citation type="journal article" date="2015" name="Data Brief">
        <title>Shoot transcriptome of the giant reed, Arundo donax.</title>
        <authorList>
            <person name="Barrero R.A."/>
            <person name="Guerrero F.D."/>
            <person name="Moolhuijzen P."/>
            <person name="Goolsby J.A."/>
            <person name="Tidwell J."/>
            <person name="Bellgard S.E."/>
            <person name="Bellgard M.I."/>
        </authorList>
    </citation>
    <scope>NUCLEOTIDE SEQUENCE</scope>
    <source>
        <tissue evidence="1">Shoot tissue taken approximately 20 cm above the soil surface</tissue>
    </source>
</reference>
<protein>
    <submittedName>
        <fullName evidence="1">Uncharacterized protein</fullName>
    </submittedName>
</protein>
<sequence>MEKTMHMYRPILCVRDASQVNIMEKRIRHILHITIAKK</sequence>